<dbReference type="AlphaFoldDB" id="A0A0J6WVI4"/>
<keyword evidence="5" id="KW-0004">4Fe-4S</keyword>
<dbReference type="GO" id="GO:0034039">
    <property type="term" value="F:8-oxo-7,8-dihydroguanine DNA N-glycosylase activity"/>
    <property type="evidence" value="ECO:0007669"/>
    <property type="project" value="TreeGrafter"/>
</dbReference>
<dbReference type="STRING" id="39029.BSR42_05220"/>
<name>A0A0J6WVI4_9FIRM</name>
<comment type="similarity">
    <text evidence="2 13">Belongs to the Nth/MutY family.</text>
</comment>
<protein>
    <recommendedName>
        <fullName evidence="4 13">Adenine DNA glycosylase</fullName>
        <ecNumber evidence="3 13">3.2.2.31</ecNumber>
    </recommendedName>
</protein>
<dbReference type="Pfam" id="PF14815">
    <property type="entry name" value="NUDIX_4"/>
    <property type="match status" value="1"/>
</dbReference>
<dbReference type="NCBIfam" id="TIGR01084">
    <property type="entry name" value="mutY"/>
    <property type="match status" value="1"/>
</dbReference>
<dbReference type="Gene3D" id="1.10.340.30">
    <property type="entry name" value="Hypothetical protein, domain 2"/>
    <property type="match status" value="1"/>
</dbReference>
<dbReference type="InterPro" id="IPR000445">
    <property type="entry name" value="HhH_motif"/>
</dbReference>
<evidence type="ECO:0000256" key="11">
    <source>
        <dbReference type="ARBA" id="ARBA00023204"/>
    </source>
</evidence>
<comment type="function">
    <text evidence="13">Adenine glycosylase active on G-A mispairs.</text>
</comment>
<dbReference type="PATRIC" id="fig|1122219.3.peg.1570"/>
<comment type="catalytic activity">
    <reaction evidence="1 13">
        <text>Hydrolyzes free adenine bases from 7,8-dihydro-8-oxoguanine:adenine mismatched double-stranded DNA, leaving an apurinic site.</text>
        <dbReference type="EC" id="3.2.2.31"/>
    </reaction>
</comment>
<dbReference type="OrthoDB" id="9802365at2"/>
<keyword evidence="8" id="KW-0378">Hydrolase</keyword>
<evidence type="ECO:0000256" key="12">
    <source>
        <dbReference type="ARBA" id="ARBA00023295"/>
    </source>
</evidence>
<sequence>MKCNHDHIKPEEKTEHWAPVLLQWFRTHRRELPWRCGSRRDPYKVWVSEIMLQQTKVEAVRPYYDSWMDRFPDIPALAEASQDEVLRQWQGLGYYSRARNLHAAVQEVQSVYGGSVPDTKKEILKLKGVGDYTAGAILSIAYGKPEVAVDGNVLRVFARLYRIGDNILSASVKQQITALAKAQIPADRAGDFNEALMDFGAMICIPKHPRCEACPLTAYCQARRAGMETELPVRLTKKHVPTENITVVAVTDAARWLIHRRPDKGLLASMWEFPNVIGSGEAGIRAVRDLLQRMGLTVSVKAAPIGTIKHVFSHKIWQMTMYKGTVVSGKLIEKEEWQWLPCQAYTTVPWAGPHGKITAMI</sequence>
<dbReference type="InParanoid" id="A0A0J6WVI4"/>
<dbReference type="FunCoup" id="A0A0J6WVI4">
    <property type="interactions" value="476"/>
</dbReference>
<evidence type="ECO:0000313" key="16">
    <source>
        <dbReference type="Proteomes" id="UP000036503"/>
    </source>
</evidence>
<keyword evidence="7 13" id="KW-0227">DNA damage</keyword>
<dbReference type="GO" id="GO:0051539">
    <property type="term" value="F:4 iron, 4 sulfur cluster binding"/>
    <property type="evidence" value="ECO:0007669"/>
    <property type="project" value="UniProtKB-UniRule"/>
</dbReference>
<keyword evidence="11" id="KW-0234">DNA repair</keyword>
<keyword evidence="16" id="KW-1185">Reference proteome</keyword>
<gene>
    <name evidence="15" type="ORF">AB840_09290</name>
</gene>
<dbReference type="EC" id="3.2.2.31" evidence="3 13"/>
<dbReference type="InterPro" id="IPR003265">
    <property type="entry name" value="HhH-GPD_domain"/>
</dbReference>
<evidence type="ECO:0000256" key="5">
    <source>
        <dbReference type="ARBA" id="ARBA00022485"/>
    </source>
</evidence>
<dbReference type="InterPro" id="IPR011257">
    <property type="entry name" value="DNA_glycosylase"/>
</dbReference>
<reference evidence="15 16" key="1">
    <citation type="submission" date="2015-06" db="EMBL/GenBank/DDBJ databases">
        <title>Draft genome sequence of beer spoilage bacterium Megasphaera cerevisiae type strain 20462.</title>
        <authorList>
            <person name="Kutumbaka K."/>
            <person name="Pasmowitz J."/>
            <person name="Mategko J."/>
            <person name="Reyes D."/>
            <person name="Friedrich A."/>
            <person name="Han S."/>
            <person name="Martens-Habbena W."/>
            <person name="Neal-McKinney J."/>
            <person name="Janagama H.K."/>
            <person name="Nadala C."/>
            <person name="Samadpour M."/>
        </authorList>
    </citation>
    <scope>NUCLEOTIDE SEQUENCE [LARGE SCALE GENOMIC DNA]</scope>
    <source>
        <strain evidence="15 16">DSM 20462</strain>
    </source>
</reference>
<evidence type="ECO:0000256" key="4">
    <source>
        <dbReference type="ARBA" id="ARBA00022023"/>
    </source>
</evidence>
<dbReference type="Pfam" id="PF00633">
    <property type="entry name" value="HHH"/>
    <property type="match status" value="1"/>
</dbReference>
<comment type="cofactor">
    <cofactor evidence="13">
        <name>[4Fe-4S] cluster</name>
        <dbReference type="ChEBI" id="CHEBI:49883"/>
    </cofactor>
    <text evidence="13">Binds 1 [4Fe-4S] cluster.</text>
</comment>
<dbReference type="EMBL" id="LEKT01000029">
    <property type="protein sequence ID" value="KMO86223.1"/>
    <property type="molecule type" value="Genomic_DNA"/>
</dbReference>
<dbReference type="CDD" id="cd00056">
    <property type="entry name" value="ENDO3c"/>
    <property type="match status" value="1"/>
</dbReference>
<dbReference type="RefSeq" id="WP_048514563.1">
    <property type="nucleotide sequence ID" value="NZ_FUXD01000030.1"/>
</dbReference>
<evidence type="ECO:0000256" key="13">
    <source>
        <dbReference type="RuleBase" id="RU365096"/>
    </source>
</evidence>
<dbReference type="PANTHER" id="PTHR42944">
    <property type="entry name" value="ADENINE DNA GLYCOSYLASE"/>
    <property type="match status" value="1"/>
</dbReference>
<keyword evidence="10" id="KW-0411">Iron-sulfur</keyword>
<comment type="caution">
    <text evidence="15">The sequence shown here is derived from an EMBL/GenBank/DDBJ whole genome shotgun (WGS) entry which is preliminary data.</text>
</comment>
<evidence type="ECO:0000313" key="15">
    <source>
        <dbReference type="EMBL" id="KMO86223.1"/>
    </source>
</evidence>
<dbReference type="InterPro" id="IPR005760">
    <property type="entry name" value="A/G_AdeGlyc_MutY"/>
</dbReference>
<dbReference type="GO" id="GO:0035485">
    <property type="term" value="F:adenine/guanine mispair binding"/>
    <property type="evidence" value="ECO:0007669"/>
    <property type="project" value="TreeGrafter"/>
</dbReference>
<evidence type="ECO:0000256" key="7">
    <source>
        <dbReference type="ARBA" id="ARBA00022763"/>
    </source>
</evidence>
<evidence type="ECO:0000256" key="9">
    <source>
        <dbReference type="ARBA" id="ARBA00023004"/>
    </source>
</evidence>
<dbReference type="PANTHER" id="PTHR42944:SF1">
    <property type="entry name" value="ADENINE DNA GLYCOSYLASE"/>
    <property type="match status" value="1"/>
</dbReference>
<dbReference type="InterPro" id="IPR003651">
    <property type="entry name" value="Endonuclease3_FeS-loop_motif"/>
</dbReference>
<keyword evidence="12 13" id="KW-0326">Glycosidase</keyword>
<dbReference type="Gene3D" id="3.90.79.10">
    <property type="entry name" value="Nucleoside Triphosphate Pyrophosphohydrolase"/>
    <property type="match status" value="1"/>
</dbReference>
<dbReference type="SMART" id="SM00525">
    <property type="entry name" value="FES"/>
    <property type="match status" value="1"/>
</dbReference>
<dbReference type="InterPro" id="IPR015797">
    <property type="entry name" value="NUDIX_hydrolase-like_dom_sf"/>
</dbReference>
<keyword evidence="6" id="KW-0479">Metal-binding</keyword>
<dbReference type="CDD" id="cd03431">
    <property type="entry name" value="NUDIX_DNA_Glycosylase_C-MutY"/>
    <property type="match status" value="1"/>
</dbReference>
<dbReference type="InterPro" id="IPR023170">
    <property type="entry name" value="HhH_base_excis_C"/>
</dbReference>
<dbReference type="InterPro" id="IPR044298">
    <property type="entry name" value="MIG/MutY"/>
</dbReference>
<dbReference type="SMART" id="SM00478">
    <property type="entry name" value="ENDO3c"/>
    <property type="match status" value="1"/>
</dbReference>
<evidence type="ECO:0000256" key="6">
    <source>
        <dbReference type="ARBA" id="ARBA00022723"/>
    </source>
</evidence>
<evidence type="ECO:0000259" key="14">
    <source>
        <dbReference type="SMART" id="SM00478"/>
    </source>
</evidence>
<dbReference type="FunFam" id="1.10.340.30:FF:000010">
    <property type="entry name" value="Adenine DNA glycosylase"/>
    <property type="match status" value="1"/>
</dbReference>
<dbReference type="GO" id="GO:0000701">
    <property type="term" value="F:purine-specific mismatch base pair DNA N-glycosylase activity"/>
    <property type="evidence" value="ECO:0007669"/>
    <property type="project" value="UniProtKB-EC"/>
</dbReference>
<proteinExistence type="inferred from homology"/>
<dbReference type="GO" id="GO:0006284">
    <property type="term" value="P:base-excision repair"/>
    <property type="evidence" value="ECO:0007669"/>
    <property type="project" value="UniProtKB-UniRule"/>
</dbReference>
<dbReference type="Gene3D" id="1.10.1670.10">
    <property type="entry name" value="Helix-hairpin-Helix base-excision DNA repair enzymes (C-terminal)"/>
    <property type="match status" value="1"/>
</dbReference>
<accession>A0A0J6WVI4</accession>
<evidence type="ECO:0000256" key="1">
    <source>
        <dbReference type="ARBA" id="ARBA00000843"/>
    </source>
</evidence>
<dbReference type="Proteomes" id="UP000036503">
    <property type="component" value="Unassembled WGS sequence"/>
</dbReference>
<dbReference type="GO" id="GO:0006298">
    <property type="term" value="P:mismatch repair"/>
    <property type="evidence" value="ECO:0007669"/>
    <property type="project" value="TreeGrafter"/>
</dbReference>
<dbReference type="SUPFAM" id="SSF55811">
    <property type="entry name" value="Nudix"/>
    <property type="match status" value="1"/>
</dbReference>
<keyword evidence="9 13" id="KW-0408">Iron</keyword>
<dbReference type="GO" id="GO:0032357">
    <property type="term" value="F:oxidized purine DNA binding"/>
    <property type="evidence" value="ECO:0007669"/>
    <property type="project" value="TreeGrafter"/>
</dbReference>
<dbReference type="GO" id="GO:0046872">
    <property type="term" value="F:metal ion binding"/>
    <property type="evidence" value="ECO:0007669"/>
    <property type="project" value="UniProtKB-UniRule"/>
</dbReference>
<evidence type="ECO:0000256" key="10">
    <source>
        <dbReference type="ARBA" id="ARBA00023014"/>
    </source>
</evidence>
<organism evidence="15 16">
    <name type="scientific">Megasphaera cerevisiae DSM 20462</name>
    <dbReference type="NCBI Taxonomy" id="1122219"/>
    <lineage>
        <taxon>Bacteria</taxon>
        <taxon>Bacillati</taxon>
        <taxon>Bacillota</taxon>
        <taxon>Negativicutes</taxon>
        <taxon>Veillonellales</taxon>
        <taxon>Veillonellaceae</taxon>
        <taxon>Megasphaera</taxon>
    </lineage>
</organism>
<evidence type="ECO:0000256" key="3">
    <source>
        <dbReference type="ARBA" id="ARBA00012045"/>
    </source>
</evidence>
<dbReference type="SUPFAM" id="SSF48150">
    <property type="entry name" value="DNA-glycosylase"/>
    <property type="match status" value="1"/>
</dbReference>
<dbReference type="InterPro" id="IPR029119">
    <property type="entry name" value="MutY_C"/>
</dbReference>
<feature type="domain" description="HhH-GPD" evidence="14">
    <location>
        <begin position="51"/>
        <end position="202"/>
    </location>
</feature>
<dbReference type="Pfam" id="PF00730">
    <property type="entry name" value="HhH-GPD"/>
    <property type="match status" value="1"/>
</dbReference>
<evidence type="ECO:0000256" key="8">
    <source>
        <dbReference type="ARBA" id="ARBA00022801"/>
    </source>
</evidence>
<evidence type="ECO:0000256" key="2">
    <source>
        <dbReference type="ARBA" id="ARBA00008343"/>
    </source>
</evidence>